<evidence type="ECO:0000313" key="3">
    <source>
        <dbReference type="EMBL" id="KAK3918029.1"/>
    </source>
</evidence>
<accession>A0AAE1HAX5</accession>
<keyword evidence="4" id="KW-1185">Reference proteome</keyword>
<dbReference type="Proteomes" id="UP001219518">
    <property type="component" value="Unassembled WGS sequence"/>
</dbReference>
<dbReference type="InterPro" id="IPR018289">
    <property type="entry name" value="MULE_transposase_dom"/>
</dbReference>
<evidence type="ECO:0000313" key="4">
    <source>
        <dbReference type="Proteomes" id="UP001219518"/>
    </source>
</evidence>
<proteinExistence type="predicted"/>
<comment type="caution">
    <text evidence="3">The sequence shown here is derived from an EMBL/GenBank/DDBJ whole genome shotgun (WGS) entry which is preliminary data.</text>
</comment>
<evidence type="ECO:0000256" key="1">
    <source>
        <dbReference type="SAM" id="Coils"/>
    </source>
</evidence>
<gene>
    <name evidence="3" type="ORF">KUF71_007409</name>
</gene>
<dbReference type="PANTHER" id="PTHR35385">
    <property type="entry name" value="PROTEIN B, PUTATIVE-RELATED-RELATED"/>
    <property type="match status" value="1"/>
</dbReference>
<reference evidence="3" key="1">
    <citation type="submission" date="2021-07" db="EMBL/GenBank/DDBJ databases">
        <authorList>
            <person name="Catto M.A."/>
            <person name="Jacobson A."/>
            <person name="Kennedy G."/>
            <person name="Labadie P."/>
            <person name="Hunt B.G."/>
            <person name="Srinivasan R."/>
        </authorList>
    </citation>
    <scope>NUCLEOTIDE SEQUENCE</scope>
    <source>
        <strain evidence="3">PL_HMW_Pooled</strain>
        <tissue evidence="3">Head</tissue>
    </source>
</reference>
<dbReference type="AlphaFoldDB" id="A0AAE1HAX5"/>
<keyword evidence="1" id="KW-0175">Coiled coil</keyword>
<dbReference type="PANTHER" id="PTHR35385:SF2">
    <property type="entry name" value="PROTEIN B, PUTATIVE-RELATED"/>
    <property type="match status" value="1"/>
</dbReference>
<feature type="domain" description="MULE transposase" evidence="2">
    <location>
        <begin position="187"/>
        <end position="261"/>
    </location>
</feature>
<name>A0AAE1HAX5_9NEOP</name>
<dbReference type="EMBL" id="JAHWGI010000844">
    <property type="protein sequence ID" value="KAK3918029.1"/>
    <property type="molecule type" value="Genomic_DNA"/>
</dbReference>
<evidence type="ECO:0000259" key="2">
    <source>
        <dbReference type="Pfam" id="PF10551"/>
    </source>
</evidence>
<feature type="coiled-coil region" evidence="1">
    <location>
        <begin position="380"/>
        <end position="407"/>
    </location>
</feature>
<sequence>MSLKIKLLTVGTKKKDPLLRGKHPLPGIVTIKGEHNHNVESSSVLRFMKPRTLLRAAFEDQFREGASPAVAIRLHESVLLAQENGRELLADSHFLPHPQTVYWWHRVWRKLHIGPLNDPLIAIKQKIGLFKQKGVIVQVRDESAWAVFVATPVMIRAQAYFTSKSIIFVDTSASCDSTHCNVTLMLTGTKAGAVPIGVLLHEAQTTESYQSAFELFNATFPNAFGGASHPSMFMTDNSSAEKRAIANVWPESLQMLCGFHIQYAASVEVLEESIEDLKTLSPDYFEKRVSGLLENKREWVQLFRADLPMGGHHTNNFAEAKVRVLKDVISERTKAFNASALVEYISNARMPPEMAKKIVVIDEDTYHVPSAKTGEPTYEVTSKKEKLEDFEKDLVQLENAAATFSEALKCSPRFPTMEVEIQERPDSPEAVLDEDIDGDGVFKNFVDKWKSIYNLGIESNKKGFLKQMQKTTKQMGNRKNRNSAYDALMRTTAAFSYRKARF</sequence>
<organism evidence="3 4">
    <name type="scientific">Frankliniella fusca</name>
    <dbReference type="NCBI Taxonomy" id="407009"/>
    <lineage>
        <taxon>Eukaryota</taxon>
        <taxon>Metazoa</taxon>
        <taxon>Ecdysozoa</taxon>
        <taxon>Arthropoda</taxon>
        <taxon>Hexapoda</taxon>
        <taxon>Insecta</taxon>
        <taxon>Pterygota</taxon>
        <taxon>Neoptera</taxon>
        <taxon>Paraneoptera</taxon>
        <taxon>Thysanoptera</taxon>
        <taxon>Terebrantia</taxon>
        <taxon>Thripoidea</taxon>
        <taxon>Thripidae</taxon>
        <taxon>Frankliniella</taxon>
    </lineage>
</organism>
<reference evidence="3" key="2">
    <citation type="journal article" date="2023" name="BMC Genomics">
        <title>Pest status, molecular evolution, and epigenetic factors derived from the genome assembly of Frankliniella fusca, a thysanopteran phytovirus vector.</title>
        <authorList>
            <person name="Catto M.A."/>
            <person name="Labadie P.E."/>
            <person name="Jacobson A.L."/>
            <person name="Kennedy G.G."/>
            <person name="Srinivasan R."/>
            <person name="Hunt B.G."/>
        </authorList>
    </citation>
    <scope>NUCLEOTIDE SEQUENCE</scope>
    <source>
        <strain evidence="3">PL_HMW_Pooled</strain>
    </source>
</reference>
<dbReference type="Pfam" id="PF10551">
    <property type="entry name" value="MULE"/>
    <property type="match status" value="1"/>
</dbReference>
<protein>
    <submittedName>
        <fullName evidence="3">Chaperone protein 2</fullName>
    </submittedName>
</protein>